<dbReference type="PANTHER" id="PTHR34384:SF5">
    <property type="entry name" value="L-2,3-DIAMINOPROPANOATE--CITRATE LIGASE"/>
    <property type="match status" value="1"/>
</dbReference>
<dbReference type="RefSeq" id="WP_371839807.1">
    <property type="nucleotide sequence ID" value="NZ_JBGMEK010000034.1"/>
</dbReference>
<comment type="similarity">
    <text evidence="1">Belongs to the IucA/IucC family.</text>
</comment>
<dbReference type="Pfam" id="PF04183">
    <property type="entry name" value="IucA_IucC"/>
    <property type="match status" value="1"/>
</dbReference>
<reference evidence="4 5" key="1">
    <citation type="submission" date="2024-08" db="EMBL/GenBank/DDBJ databases">
        <authorList>
            <person name="Ishaq N."/>
        </authorList>
    </citation>
    <scope>NUCLEOTIDE SEQUENCE [LARGE SCALE GENOMIC DNA]</scope>
    <source>
        <strain evidence="4 5">DSM 18651</strain>
    </source>
</reference>
<dbReference type="Gene3D" id="2.30.30.1240">
    <property type="entry name" value="AscD, thumb domain, four stranded beta-sheet"/>
    <property type="match status" value="1"/>
</dbReference>
<dbReference type="InterPro" id="IPR022770">
    <property type="entry name" value="IucA/IucC-like_C"/>
</dbReference>
<organism evidence="4 5">
    <name type="scientific">Microbulbifer epialgicus</name>
    <dbReference type="NCBI Taxonomy" id="393907"/>
    <lineage>
        <taxon>Bacteria</taxon>
        <taxon>Pseudomonadati</taxon>
        <taxon>Pseudomonadota</taxon>
        <taxon>Gammaproteobacteria</taxon>
        <taxon>Cellvibrionales</taxon>
        <taxon>Microbulbiferaceae</taxon>
        <taxon>Microbulbifer</taxon>
    </lineage>
</organism>
<dbReference type="InterPro" id="IPR043033">
    <property type="entry name" value="PvsD/AcsD-like_thumb_beta"/>
</dbReference>
<dbReference type="PANTHER" id="PTHR34384">
    <property type="entry name" value="L-2,3-DIAMINOPROPANOATE--CITRATE LIGASE"/>
    <property type="match status" value="1"/>
</dbReference>
<keyword evidence="5" id="KW-1185">Reference proteome</keyword>
<feature type="domain" description="Aerobactin siderophore biosynthesis IucA/IucC-like C-terminal" evidence="3">
    <location>
        <begin position="427"/>
        <end position="585"/>
    </location>
</feature>
<accession>A0ABV4P351</accession>
<evidence type="ECO:0000256" key="1">
    <source>
        <dbReference type="ARBA" id="ARBA00007832"/>
    </source>
</evidence>
<evidence type="ECO:0000259" key="2">
    <source>
        <dbReference type="Pfam" id="PF04183"/>
    </source>
</evidence>
<protein>
    <submittedName>
        <fullName evidence="4">IucA/IucC family siderophore biosynthesis protein</fullName>
    </submittedName>
</protein>
<sequence length="601" mass="68287">MNTKDVLENSHTHFLTELSGNNAISCLLNCYIREYASAREEVFVDTNVADCPLALRQSVSSGSQLVCIDFPESSARILIVADIVSALQRCRFISRPYLKISGKPWLPVQAETLCRFLLKHLSLTLTDNFNEEFLLQVRNSIEVTQEFLAKKVETPCEDDSFIRSEQSLLWGHAMHPTPKSREGVSIASLLNCSPETAARFQLYWFEVDASLIKVLGNSEFDGGIVPAGANGDNPSQNSTRLYPCHPWEVETILENPLIQEAVERGLIKPRGYQGQFWAPTSSVRTLYHPQSPVQMKLSIHVRLTNCVRKNAWYELESAVVLTDLIQKAGKSINTDLPEFRVMLEPMATTIDLSALAGDSKQNHEEQCRESFGILYRKNIAPKDRERYQPVLAASLFSWNLEGQSVIAESLKATCHKMRTPYHKLATNWFDNYVRVLVPGVLRYFFELGIVFEPHLQNTVIGLKDGVPSCVWIRDLEGTKLLPEFWPEQRLGTLSERARSSVYYSRQKGWQRIAYCLLINNLSEAIFYLSVGEPGLEQQLWQKLQQALNNWQVRFGKQLELQGVLQGEAIPCKNNMITRLLKQADRLSSYTPLSNPMQWEPA</sequence>
<dbReference type="InterPro" id="IPR043032">
    <property type="entry name" value="PvsD/AcsD-like_thumb_helix"/>
</dbReference>
<dbReference type="InterPro" id="IPR007310">
    <property type="entry name" value="Aerobactin_biosyn_IucA/IucC_N"/>
</dbReference>
<dbReference type="Gene3D" id="1.10.150.640">
    <property type="entry name" value="AcsD, thumb domain, helical bundle"/>
    <property type="match status" value="1"/>
</dbReference>
<dbReference type="Pfam" id="PF06276">
    <property type="entry name" value="FhuF"/>
    <property type="match status" value="1"/>
</dbReference>
<dbReference type="Proteomes" id="UP001569428">
    <property type="component" value="Unassembled WGS sequence"/>
</dbReference>
<feature type="domain" description="Aerobactin siderophore biosynthesis IucA/IucC N-terminal" evidence="2">
    <location>
        <begin position="160"/>
        <end position="396"/>
    </location>
</feature>
<name>A0ABV4P351_9GAMM</name>
<evidence type="ECO:0000259" key="3">
    <source>
        <dbReference type="Pfam" id="PF06276"/>
    </source>
</evidence>
<dbReference type="InterPro" id="IPR037455">
    <property type="entry name" value="LucA/IucC-like"/>
</dbReference>
<proteinExistence type="inferred from homology"/>
<gene>
    <name evidence="4" type="ORF">ACCI49_14785</name>
</gene>
<evidence type="ECO:0000313" key="4">
    <source>
        <dbReference type="EMBL" id="MFA0812178.1"/>
    </source>
</evidence>
<comment type="caution">
    <text evidence="4">The sequence shown here is derived from an EMBL/GenBank/DDBJ whole genome shotgun (WGS) entry which is preliminary data.</text>
</comment>
<dbReference type="EMBL" id="JBGMEK010000034">
    <property type="protein sequence ID" value="MFA0812178.1"/>
    <property type="molecule type" value="Genomic_DNA"/>
</dbReference>
<dbReference type="Gene3D" id="1.10.510.40">
    <property type="match status" value="1"/>
</dbReference>
<evidence type="ECO:0000313" key="5">
    <source>
        <dbReference type="Proteomes" id="UP001569428"/>
    </source>
</evidence>